<name>A9B6H7_HERA2</name>
<evidence type="ECO:0000313" key="4">
    <source>
        <dbReference type="Proteomes" id="UP000000787"/>
    </source>
</evidence>
<dbReference type="BioCyc" id="HAUR316274:GHYA-231-MONOMER"/>
<feature type="signal peptide" evidence="2">
    <location>
        <begin position="1"/>
        <end position="22"/>
    </location>
</feature>
<feature type="chain" id="PRO_5002734589" evidence="2">
    <location>
        <begin position="23"/>
        <end position="367"/>
    </location>
</feature>
<dbReference type="HOGENOM" id="CLU_753926_0_0_0"/>
<dbReference type="PROSITE" id="PS51257">
    <property type="entry name" value="PROKAR_LIPOPROTEIN"/>
    <property type="match status" value="1"/>
</dbReference>
<feature type="transmembrane region" description="Helical" evidence="1">
    <location>
        <begin position="156"/>
        <end position="182"/>
    </location>
</feature>
<feature type="transmembrane region" description="Helical" evidence="1">
    <location>
        <begin position="191"/>
        <end position="209"/>
    </location>
</feature>
<keyword evidence="1" id="KW-0812">Transmembrane</keyword>
<reference evidence="3 4" key="1">
    <citation type="journal article" date="2011" name="Stand. Genomic Sci.">
        <title>Complete genome sequence of the filamentous gliding predatory bacterium Herpetosiphon aurantiacus type strain (114-95(T)).</title>
        <authorList>
            <person name="Kiss H."/>
            <person name="Nett M."/>
            <person name="Domin N."/>
            <person name="Martin K."/>
            <person name="Maresca J.A."/>
            <person name="Copeland A."/>
            <person name="Lapidus A."/>
            <person name="Lucas S."/>
            <person name="Berry K.W."/>
            <person name="Glavina Del Rio T."/>
            <person name="Dalin E."/>
            <person name="Tice H."/>
            <person name="Pitluck S."/>
            <person name="Richardson P."/>
            <person name="Bruce D."/>
            <person name="Goodwin L."/>
            <person name="Han C."/>
            <person name="Detter J.C."/>
            <person name="Schmutz J."/>
            <person name="Brettin T."/>
            <person name="Land M."/>
            <person name="Hauser L."/>
            <person name="Kyrpides N.C."/>
            <person name="Ivanova N."/>
            <person name="Goker M."/>
            <person name="Woyke T."/>
            <person name="Klenk H.P."/>
            <person name="Bryant D.A."/>
        </authorList>
    </citation>
    <scope>NUCLEOTIDE SEQUENCE [LARGE SCALE GENOMIC DNA]</scope>
    <source>
        <strain evidence="4">ATCC 23779 / DSM 785 / 114-95</strain>
    </source>
</reference>
<protein>
    <submittedName>
        <fullName evidence="3">Uncharacterized protein</fullName>
    </submittedName>
</protein>
<dbReference type="KEGG" id="hau:Haur_0228"/>
<dbReference type="Proteomes" id="UP000000787">
    <property type="component" value="Chromosome"/>
</dbReference>
<keyword evidence="1" id="KW-1133">Transmembrane helix</keyword>
<feature type="transmembrane region" description="Helical" evidence="1">
    <location>
        <begin position="340"/>
        <end position="363"/>
    </location>
</feature>
<keyword evidence="4" id="KW-1185">Reference proteome</keyword>
<dbReference type="AlphaFoldDB" id="A9B6H7"/>
<dbReference type="STRING" id="316274.Haur_0228"/>
<accession>A9B6H7</accession>
<evidence type="ECO:0000313" key="3">
    <source>
        <dbReference type="EMBL" id="ABX02880.1"/>
    </source>
</evidence>
<evidence type="ECO:0000256" key="1">
    <source>
        <dbReference type="SAM" id="Phobius"/>
    </source>
</evidence>
<keyword evidence="2" id="KW-0732">Signal</keyword>
<gene>
    <name evidence="3" type="ordered locus">Haur_0228</name>
</gene>
<organism evidence="3 4">
    <name type="scientific">Herpetosiphon aurantiacus (strain ATCC 23779 / DSM 785 / 114-95)</name>
    <dbReference type="NCBI Taxonomy" id="316274"/>
    <lineage>
        <taxon>Bacteria</taxon>
        <taxon>Bacillati</taxon>
        <taxon>Chloroflexota</taxon>
        <taxon>Chloroflexia</taxon>
        <taxon>Herpetosiphonales</taxon>
        <taxon>Herpetosiphonaceae</taxon>
        <taxon>Herpetosiphon</taxon>
    </lineage>
</organism>
<proteinExistence type="predicted"/>
<dbReference type="InParanoid" id="A9B6H7"/>
<keyword evidence="1" id="KW-0472">Membrane</keyword>
<sequence length="367" mass="42654">MLRRLLLAGMVLLLVGCQEPLAQLDCFRPLINTPTTQLPTGQRLVMIDRILAIEPAPTKPITLQFALVNNPSTQFSFNFNQKNNHVKFVDLENFFGIKPIATLECQDSFAPQHYSFVLEVIASTKTYTQPFDVEYKADINDFNYYGFQFTQSIDGILMTVTIIGIGLIFLSIMYGVILVILFRNKLYTKKLVVAILLSKLFLIIVIFHIDFYNFNQKPPLYCYSMIIVANETYQPLGEGIKMFPNAIQSQTTDLEFYPMYTDLYNDSERYIYNNDIYRYRFYLKHMPALHSVPTYPNCEREFDFTYIDMYKFKQNNEVSTIPIIIKPFYKDQLDNNADFILAYDFAGAILTLSILAIPMLLFIRSQR</sequence>
<dbReference type="EMBL" id="CP000875">
    <property type="protein sequence ID" value="ABX02880.1"/>
    <property type="molecule type" value="Genomic_DNA"/>
</dbReference>
<evidence type="ECO:0000256" key="2">
    <source>
        <dbReference type="SAM" id="SignalP"/>
    </source>
</evidence>